<feature type="transmembrane region" description="Helical" evidence="1">
    <location>
        <begin position="103"/>
        <end position="125"/>
    </location>
</feature>
<dbReference type="OrthoDB" id="44258at2157"/>
<feature type="transmembrane region" description="Helical" evidence="1">
    <location>
        <begin position="137"/>
        <end position="158"/>
    </location>
</feature>
<dbReference type="Proteomes" id="UP000193404">
    <property type="component" value="Chromosome"/>
</dbReference>
<feature type="transmembrane region" description="Helical" evidence="1">
    <location>
        <begin position="303"/>
        <end position="330"/>
    </location>
</feature>
<evidence type="ECO:0000313" key="4">
    <source>
        <dbReference type="Proteomes" id="UP000193404"/>
    </source>
</evidence>
<dbReference type="InterPro" id="IPR038587">
    <property type="entry name" value="Ribosomal_eL40_sf"/>
</dbReference>
<organism evidence="3 4">
    <name type="scientific">Acidianus manzaensis</name>
    <dbReference type="NCBI Taxonomy" id="282676"/>
    <lineage>
        <taxon>Archaea</taxon>
        <taxon>Thermoproteota</taxon>
        <taxon>Thermoprotei</taxon>
        <taxon>Sulfolobales</taxon>
        <taxon>Sulfolobaceae</taxon>
        <taxon>Acidianus</taxon>
    </lineage>
</organism>
<keyword evidence="1" id="KW-0812">Transmembrane</keyword>
<sequence length="345" mass="36819">MTKYCPKCGAPNPDDARFCMKCGFDFSTLQQTQPANQPVQFNQPFNQPMPSNQPPTINVQKFNEISPKLLLPGGLLYSIAIILISIGFILSFSISLIKIGGKSAAVGGVSLGDYIIYLLIGLFLLMSSIKRSISGGVIFILSILGFLYMILLGVFNFIEGSSAIGAGVEAVIAAVFLLVSMFLFRSNSLYTSYTGITFGLVAGILYFISISSTYGGANRFAGLLSANSYYYLGFVSMILFVITLYIKPFSRYQIISIINKLLLNITSLLFSIGVLVLGAVVISSGVPSTTGLPGYVAGGAYTLFAAGAIDIPAGILLLVTSIFILLTTIVELGRKITKPYSPAGQ</sequence>
<gene>
    <name evidence="3" type="ORF">B6F84_13710</name>
</gene>
<protein>
    <recommendedName>
        <fullName evidence="2">Zinc-ribbon domain-containing protein</fullName>
    </recommendedName>
</protein>
<evidence type="ECO:0000259" key="2">
    <source>
        <dbReference type="Pfam" id="PF13240"/>
    </source>
</evidence>
<feature type="transmembrane region" description="Helical" evidence="1">
    <location>
        <begin position="196"/>
        <end position="217"/>
    </location>
</feature>
<feature type="domain" description="Zinc-ribbon" evidence="2">
    <location>
        <begin position="4"/>
        <end position="24"/>
    </location>
</feature>
<evidence type="ECO:0000313" key="3">
    <source>
        <dbReference type="EMBL" id="ARM76969.1"/>
    </source>
</evidence>
<dbReference type="InterPro" id="IPR026870">
    <property type="entry name" value="Zinc_ribbon_dom"/>
</dbReference>
<feature type="transmembrane region" description="Helical" evidence="1">
    <location>
        <begin position="229"/>
        <end position="249"/>
    </location>
</feature>
<dbReference type="AlphaFoldDB" id="A0A1W6K362"/>
<keyword evidence="1" id="KW-0472">Membrane</keyword>
<dbReference type="KEGG" id="aman:B6F84_13710"/>
<keyword evidence="1" id="KW-1133">Transmembrane helix</keyword>
<keyword evidence="4" id="KW-1185">Reference proteome</keyword>
<dbReference type="RefSeq" id="WP_148692763.1">
    <property type="nucleotide sequence ID" value="NZ_CP020477.1"/>
</dbReference>
<name>A0A1W6K362_9CREN</name>
<dbReference type="Pfam" id="PF13240">
    <property type="entry name" value="Zn_Ribbon_1"/>
    <property type="match status" value="1"/>
</dbReference>
<proteinExistence type="predicted"/>
<feature type="transmembrane region" description="Helical" evidence="1">
    <location>
        <begin position="164"/>
        <end position="184"/>
    </location>
</feature>
<evidence type="ECO:0000256" key="1">
    <source>
        <dbReference type="SAM" id="Phobius"/>
    </source>
</evidence>
<feature type="transmembrane region" description="Helical" evidence="1">
    <location>
        <begin position="261"/>
        <end position="283"/>
    </location>
</feature>
<feature type="transmembrane region" description="Helical" evidence="1">
    <location>
        <begin position="75"/>
        <end position="97"/>
    </location>
</feature>
<reference evidence="3 4" key="1">
    <citation type="submission" date="2017-03" db="EMBL/GenBank/DDBJ databases">
        <title>Sulfur activation and transportation mechanism of thermophilic Archaea Acidianus manzaensis YN-25.</title>
        <authorList>
            <person name="Ma Y."/>
            <person name="Yang Y."/>
            <person name="Xia J."/>
        </authorList>
    </citation>
    <scope>NUCLEOTIDE SEQUENCE [LARGE SCALE GENOMIC DNA]</scope>
    <source>
        <strain evidence="3 4">YN-25</strain>
    </source>
</reference>
<dbReference type="GeneID" id="41591996"/>
<accession>A0A1W6K362</accession>
<dbReference type="EMBL" id="CP020477">
    <property type="protein sequence ID" value="ARM76969.1"/>
    <property type="molecule type" value="Genomic_DNA"/>
</dbReference>
<dbReference type="Gene3D" id="4.10.1060.50">
    <property type="match status" value="1"/>
</dbReference>